<dbReference type="KEGG" id="sphc:CVN68_15155"/>
<organism evidence="3 4">
    <name type="scientific">Sphingomonas psychrotolerans</name>
    <dbReference type="NCBI Taxonomy" id="1327635"/>
    <lineage>
        <taxon>Bacteria</taxon>
        <taxon>Pseudomonadati</taxon>
        <taxon>Pseudomonadota</taxon>
        <taxon>Alphaproteobacteria</taxon>
        <taxon>Sphingomonadales</taxon>
        <taxon>Sphingomonadaceae</taxon>
        <taxon>Sphingomonas</taxon>
    </lineage>
</organism>
<keyword evidence="4" id="KW-1185">Reference proteome</keyword>
<sequence>MIPIALLLCGALAACNAAAPSRAPPAGYDFPALAGCVVDTADLLPPAIEAQLAARIANAEAQSKHQFVVVTVNSLGGKSIEDYGRALGNWWGIGRKGGDDSVLLIVAPNEHKARIEVADGLTKALTDQEAGIIMDDTILPRFRDQHMADGIVAGSNAILREITE</sequence>
<feature type="chain" id="PRO_5014888090" evidence="1">
    <location>
        <begin position="20"/>
        <end position="164"/>
    </location>
</feature>
<keyword evidence="1" id="KW-0732">Signal</keyword>
<dbReference type="Pfam" id="PF04536">
    <property type="entry name" value="TPM_phosphatase"/>
    <property type="match status" value="1"/>
</dbReference>
<dbReference type="AlphaFoldDB" id="A0A2K8MGX4"/>
<evidence type="ECO:0000313" key="3">
    <source>
        <dbReference type="EMBL" id="ATY33138.1"/>
    </source>
</evidence>
<dbReference type="Proteomes" id="UP000229081">
    <property type="component" value="Chromosome"/>
</dbReference>
<accession>A0A2K8MGX4</accession>
<gene>
    <name evidence="3" type="ORF">CVN68_15155</name>
</gene>
<dbReference type="EMBL" id="CP024923">
    <property type="protein sequence ID" value="ATY33138.1"/>
    <property type="molecule type" value="Genomic_DNA"/>
</dbReference>
<dbReference type="PANTHER" id="PTHR30373:SF2">
    <property type="entry name" value="UPF0603 PROTEIN YGCG"/>
    <property type="match status" value="1"/>
</dbReference>
<feature type="signal peptide" evidence="1">
    <location>
        <begin position="1"/>
        <end position="19"/>
    </location>
</feature>
<name>A0A2K8MGX4_9SPHN</name>
<evidence type="ECO:0000259" key="2">
    <source>
        <dbReference type="Pfam" id="PF04536"/>
    </source>
</evidence>
<reference evidence="3 4" key="1">
    <citation type="submission" date="2017-11" db="EMBL/GenBank/DDBJ databases">
        <title>Complete genome sequence of Sphingomonas sp. Strain Cra20, a psychrotolerant potential plant growth promoting rhizobacteria.</title>
        <authorList>
            <person name="Luo Y."/>
        </authorList>
    </citation>
    <scope>NUCLEOTIDE SEQUENCE [LARGE SCALE GENOMIC DNA]</scope>
    <source>
        <strain evidence="3 4">Cra20</strain>
    </source>
</reference>
<protein>
    <submittedName>
        <fullName evidence="3">Permease</fullName>
    </submittedName>
</protein>
<feature type="domain" description="TPM" evidence="2">
    <location>
        <begin position="37"/>
        <end position="159"/>
    </location>
</feature>
<dbReference type="InterPro" id="IPR007621">
    <property type="entry name" value="TPM_dom"/>
</dbReference>
<evidence type="ECO:0000313" key="4">
    <source>
        <dbReference type="Proteomes" id="UP000229081"/>
    </source>
</evidence>
<dbReference type="Gene3D" id="3.10.310.50">
    <property type="match status" value="1"/>
</dbReference>
<evidence type="ECO:0000256" key="1">
    <source>
        <dbReference type="SAM" id="SignalP"/>
    </source>
</evidence>
<dbReference type="PANTHER" id="PTHR30373">
    <property type="entry name" value="UPF0603 PROTEIN YGCG"/>
    <property type="match status" value="1"/>
</dbReference>
<proteinExistence type="predicted"/>